<dbReference type="GO" id="GO:0004482">
    <property type="term" value="F:mRNA 5'-cap (guanine-N7-)-methyltransferase activity"/>
    <property type="evidence" value="ECO:0007669"/>
    <property type="project" value="UniProtKB-EC"/>
</dbReference>
<keyword evidence="2 10" id="KW-0489">Methyltransferase</keyword>
<reference evidence="15" key="1">
    <citation type="journal article" date="2023" name="Mol. Biol. Evol.">
        <title>Third-Generation Sequencing Reveals the Adaptive Role of the Epigenome in Three Deep-Sea Polychaetes.</title>
        <authorList>
            <person name="Perez M."/>
            <person name="Aroh O."/>
            <person name="Sun Y."/>
            <person name="Lan Y."/>
            <person name="Juniper S.K."/>
            <person name="Young C.R."/>
            <person name="Angers B."/>
            <person name="Qian P.Y."/>
        </authorList>
    </citation>
    <scope>NUCLEOTIDE SEQUENCE</scope>
    <source>
        <strain evidence="15">R07B-5</strain>
    </source>
</reference>
<organism evidence="15 16">
    <name type="scientific">Ridgeia piscesae</name>
    <name type="common">Tubeworm</name>
    <dbReference type="NCBI Taxonomy" id="27915"/>
    <lineage>
        <taxon>Eukaryota</taxon>
        <taxon>Metazoa</taxon>
        <taxon>Spiralia</taxon>
        <taxon>Lophotrochozoa</taxon>
        <taxon>Annelida</taxon>
        <taxon>Polychaeta</taxon>
        <taxon>Sedentaria</taxon>
        <taxon>Canalipalpata</taxon>
        <taxon>Sabellida</taxon>
        <taxon>Siboglinidae</taxon>
        <taxon>Ridgeia</taxon>
    </lineage>
</organism>
<gene>
    <name evidence="15" type="ORF">NP493_403g06001</name>
</gene>
<keyword evidence="16" id="KW-1185">Reference proteome</keyword>
<evidence type="ECO:0000256" key="10">
    <source>
        <dbReference type="PIRNR" id="PIRNR028762"/>
    </source>
</evidence>
<evidence type="ECO:0000256" key="13">
    <source>
        <dbReference type="SAM" id="MobiDB-lite"/>
    </source>
</evidence>
<dbReference type="EMBL" id="JAODUO010000402">
    <property type="protein sequence ID" value="KAK2181344.1"/>
    <property type="molecule type" value="Genomic_DNA"/>
</dbReference>
<keyword evidence="8 10" id="KW-0539">Nucleus</keyword>
<dbReference type="CDD" id="cd02440">
    <property type="entry name" value="AdoMet_MTases"/>
    <property type="match status" value="1"/>
</dbReference>
<keyword evidence="7 10" id="KW-0506">mRNA capping</keyword>
<dbReference type="PANTHER" id="PTHR12189:SF2">
    <property type="entry name" value="MRNA CAP GUANINE-N7 METHYLTRANSFERASE"/>
    <property type="match status" value="1"/>
</dbReference>
<evidence type="ECO:0000256" key="9">
    <source>
        <dbReference type="ARBA" id="ARBA00044712"/>
    </source>
</evidence>
<accession>A0AAD9NVK6</accession>
<dbReference type="AlphaFoldDB" id="A0AAD9NVK6"/>
<feature type="compositionally biased region" description="Polar residues" evidence="13">
    <location>
        <begin position="477"/>
        <end position="487"/>
    </location>
</feature>
<comment type="similarity">
    <text evidence="10">Belongs to the class I-like SAM-binding methyltransferase superfamily. mRNA cap 0 methyltransferase family.</text>
</comment>
<sequence>MSESEVAHKHEPETVATNDNKPAVDNAPQCETVETHDSEPVPTDVSHTESAVTGHEKPACKNGSPTKTAVTTVDKSAHKDKLETDTAAANYSKVKSLPTADLTETVAKHYNQLQESGLEERTKSRIFYMRNFNNWIKSMAINDILTRIGQKKSHGAEVSVLDLCSGKGGDLLKWRKGQVDRVVCTDIAGTSVEQSEGRYKEMLDRASHERRPQKIFKADFITADCTKQRLRDLYKDPELKFDLVSCQFSFHYGFESHQQAKQMIQNACECLRPGGYFLGTTPDSNELVKRLRASEDMSFGNEVYRVEFETPDKTQLPLFGAKYNFHLEGVVDCPEFLVHFPLVEKMAAEYGMKLVYRKPFADFFAEHIRKGDGRGLIGRMQALEPYPPAEEVDLLAKTSDAYTHARSYLDAHQADKQDGRPFANTKVGTLSKDEWEAVSLYLVFAFQKVEETARVPTSLDQAPARKRPVTDPEDNLEPSSKQTRTLS</sequence>
<evidence type="ECO:0000256" key="12">
    <source>
        <dbReference type="PIRSR" id="PIRSR028762-2"/>
    </source>
</evidence>
<feature type="site" description="mRNA cap binding" evidence="12">
    <location>
        <position position="173"/>
    </location>
</feature>
<comment type="catalytic activity">
    <reaction evidence="9">
        <text>a 5'-end (5'-triphosphoguanosine)-ribonucleoside in mRNA + S-adenosyl-L-methionine = a 5'-end (N(7)-methyl 5'-triphosphoguanosine)-ribonucleoside in mRNA + S-adenosyl-L-homocysteine</text>
        <dbReference type="Rhea" id="RHEA:67008"/>
        <dbReference type="Rhea" id="RHEA-COMP:17166"/>
        <dbReference type="Rhea" id="RHEA-COMP:17167"/>
        <dbReference type="ChEBI" id="CHEBI:57856"/>
        <dbReference type="ChEBI" id="CHEBI:59789"/>
        <dbReference type="ChEBI" id="CHEBI:156461"/>
        <dbReference type="ChEBI" id="CHEBI:167617"/>
        <dbReference type="EC" id="2.1.1.56"/>
    </reaction>
</comment>
<dbReference type="GO" id="GO:0005634">
    <property type="term" value="C:nucleus"/>
    <property type="evidence" value="ECO:0007669"/>
    <property type="project" value="UniProtKB-SubCell"/>
</dbReference>
<dbReference type="PIRSF" id="PIRSF028762">
    <property type="entry name" value="ABD1"/>
    <property type="match status" value="1"/>
</dbReference>
<comment type="caution">
    <text evidence="15">The sequence shown here is derived from an EMBL/GenBank/DDBJ whole genome shotgun (WGS) entry which is preliminary data.</text>
</comment>
<dbReference type="InterPro" id="IPR029063">
    <property type="entry name" value="SAM-dependent_MTases_sf"/>
</dbReference>
<name>A0AAD9NVK6_RIDPI</name>
<evidence type="ECO:0000256" key="4">
    <source>
        <dbReference type="ARBA" id="ARBA00022679"/>
    </source>
</evidence>
<feature type="binding site" evidence="11">
    <location>
        <position position="137"/>
    </location>
    <ligand>
        <name>S-adenosyl-L-methionine</name>
        <dbReference type="ChEBI" id="CHEBI:59789"/>
    </ligand>
</feature>
<feature type="region of interest" description="Disordered" evidence="13">
    <location>
        <begin position="454"/>
        <end position="487"/>
    </location>
</feature>
<dbReference type="Proteomes" id="UP001209878">
    <property type="component" value="Unassembled WGS sequence"/>
</dbReference>
<feature type="compositionally biased region" description="Polar residues" evidence="13">
    <location>
        <begin position="63"/>
        <end position="74"/>
    </location>
</feature>
<feature type="binding site" evidence="11">
    <location>
        <position position="164"/>
    </location>
    <ligand>
        <name>S-adenosyl-L-methionine</name>
        <dbReference type="ChEBI" id="CHEBI:59789"/>
    </ligand>
</feature>
<keyword evidence="6 10" id="KW-0694">RNA-binding</keyword>
<protein>
    <recommendedName>
        <fullName evidence="10">mRNA cap guanine-N(7) methyltransferase</fullName>
        <ecNumber evidence="10">2.1.1.56</ecNumber>
    </recommendedName>
    <alternativeName>
        <fullName evidence="10">mRNA (guanine-N(7))-methyltransferase</fullName>
    </alternativeName>
    <alternativeName>
        <fullName evidence="10">mRNA cap methyltransferase</fullName>
    </alternativeName>
</protein>
<feature type="binding site" evidence="12">
    <location>
        <begin position="133"/>
        <end position="134"/>
    </location>
    <ligand>
        <name>mRNA</name>
        <dbReference type="ChEBI" id="CHEBI:33699"/>
    </ligand>
</feature>
<comment type="subcellular location">
    <subcellularLocation>
        <location evidence="1 10">Nucleus</location>
    </subcellularLocation>
</comment>
<keyword evidence="4 10" id="KW-0808">Transferase</keyword>
<keyword evidence="3 10" id="KW-0507">mRNA processing</keyword>
<feature type="domain" description="MRNA cap 0 methyltransferase" evidence="14">
    <location>
        <begin position="124"/>
        <end position="449"/>
    </location>
</feature>
<keyword evidence="5 10" id="KW-0949">S-adenosyl-L-methionine</keyword>
<dbReference type="InterPro" id="IPR039753">
    <property type="entry name" value="RG7MT1"/>
</dbReference>
<evidence type="ECO:0000313" key="16">
    <source>
        <dbReference type="Proteomes" id="UP001209878"/>
    </source>
</evidence>
<dbReference type="Gene3D" id="3.40.50.150">
    <property type="entry name" value="Vaccinia Virus protein VP39"/>
    <property type="match status" value="1"/>
</dbReference>
<evidence type="ECO:0000259" key="14">
    <source>
        <dbReference type="PROSITE" id="PS51562"/>
    </source>
</evidence>
<feature type="site" description="mRNA cap binding" evidence="12">
    <location>
        <position position="198"/>
    </location>
</feature>
<evidence type="ECO:0000256" key="1">
    <source>
        <dbReference type="ARBA" id="ARBA00004123"/>
    </source>
</evidence>
<feature type="binding site" evidence="11">
    <location>
        <position position="186"/>
    </location>
    <ligand>
        <name>S-adenosyl-L-methionine</name>
        <dbReference type="ChEBI" id="CHEBI:59789"/>
    </ligand>
</feature>
<feature type="binding site" evidence="11">
    <location>
        <position position="252"/>
    </location>
    <ligand>
        <name>S-adenosyl-L-methionine</name>
        <dbReference type="ChEBI" id="CHEBI:59789"/>
    </ligand>
</feature>
<dbReference type="Pfam" id="PF03291">
    <property type="entry name" value="mRNA_G-N7_MeTrfase"/>
    <property type="match status" value="1"/>
</dbReference>
<feature type="region of interest" description="Disordered" evidence="13">
    <location>
        <begin position="1"/>
        <end position="75"/>
    </location>
</feature>
<evidence type="ECO:0000256" key="8">
    <source>
        <dbReference type="ARBA" id="ARBA00023242"/>
    </source>
</evidence>
<feature type="site" description="mRNA cap binding" evidence="12">
    <location>
        <position position="167"/>
    </location>
</feature>
<feature type="binding site" evidence="11">
    <location>
        <position position="224"/>
    </location>
    <ligand>
        <name>S-adenosyl-L-methionine</name>
        <dbReference type="ChEBI" id="CHEBI:59789"/>
    </ligand>
</feature>
<dbReference type="PANTHER" id="PTHR12189">
    <property type="entry name" value="MRNA GUANINE-7- METHYLTRANSFERASE"/>
    <property type="match status" value="1"/>
</dbReference>
<feature type="site" description="mRNA cap binding" evidence="12">
    <location>
        <position position="251"/>
    </location>
</feature>
<evidence type="ECO:0000256" key="11">
    <source>
        <dbReference type="PIRSR" id="PIRSR028762-1"/>
    </source>
</evidence>
<dbReference type="GO" id="GO:0003723">
    <property type="term" value="F:RNA binding"/>
    <property type="evidence" value="ECO:0007669"/>
    <property type="project" value="UniProtKB-KW"/>
</dbReference>
<evidence type="ECO:0000256" key="6">
    <source>
        <dbReference type="ARBA" id="ARBA00022884"/>
    </source>
</evidence>
<feature type="site" description="mRNA cap binding" evidence="12">
    <location>
        <position position="441"/>
    </location>
</feature>
<proteinExistence type="inferred from homology"/>
<dbReference type="PROSITE" id="PS51562">
    <property type="entry name" value="RNA_CAP0_MT"/>
    <property type="match status" value="1"/>
</dbReference>
<evidence type="ECO:0000256" key="2">
    <source>
        <dbReference type="ARBA" id="ARBA00022603"/>
    </source>
</evidence>
<evidence type="ECO:0000313" key="15">
    <source>
        <dbReference type="EMBL" id="KAK2181344.1"/>
    </source>
</evidence>
<dbReference type="InterPro" id="IPR016899">
    <property type="entry name" value="mRNA_G-N7_MeTrfase_euk"/>
</dbReference>
<dbReference type="EC" id="2.1.1.56" evidence="10"/>
<feature type="site" description="mRNA cap binding" evidence="12">
    <location>
        <position position="335"/>
    </location>
</feature>
<dbReference type="SUPFAM" id="SSF53335">
    <property type="entry name" value="S-adenosyl-L-methionine-dependent methyltransferases"/>
    <property type="match status" value="1"/>
</dbReference>
<feature type="binding site" evidence="11">
    <location>
        <position position="247"/>
    </location>
    <ligand>
        <name>S-adenosyl-L-methionine</name>
        <dbReference type="ChEBI" id="CHEBI:59789"/>
    </ligand>
</feature>
<dbReference type="InterPro" id="IPR004971">
    <property type="entry name" value="mRNA_G-N7_MeTrfase_dom"/>
</dbReference>
<evidence type="ECO:0000256" key="7">
    <source>
        <dbReference type="ARBA" id="ARBA00023042"/>
    </source>
</evidence>
<evidence type="ECO:0000256" key="3">
    <source>
        <dbReference type="ARBA" id="ARBA00022664"/>
    </source>
</evidence>
<feature type="compositionally biased region" description="Basic and acidic residues" evidence="13">
    <location>
        <begin position="1"/>
        <end position="13"/>
    </location>
</feature>
<evidence type="ECO:0000256" key="5">
    <source>
        <dbReference type="ARBA" id="ARBA00022691"/>
    </source>
</evidence>